<evidence type="ECO:0000313" key="1">
    <source>
        <dbReference type="EMBL" id="KZV30144.1"/>
    </source>
</evidence>
<dbReference type="GO" id="GO:0016301">
    <property type="term" value="F:kinase activity"/>
    <property type="evidence" value="ECO:0007669"/>
    <property type="project" value="UniProtKB-KW"/>
</dbReference>
<dbReference type="EMBL" id="KV008540">
    <property type="protein sequence ID" value="KZV30144.1"/>
    <property type="molecule type" value="Genomic_DNA"/>
</dbReference>
<organism evidence="1 2">
    <name type="scientific">Dorcoceras hygrometricum</name>
    <dbReference type="NCBI Taxonomy" id="472368"/>
    <lineage>
        <taxon>Eukaryota</taxon>
        <taxon>Viridiplantae</taxon>
        <taxon>Streptophyta</taxon>
        <taxon>Embryophyta</taxon>
        <taxon>Tracheophyta</taxon>
        <taxon>Spermatophyta</taxon>
        <taxon>Magnoliopsida</taxon>
        <taxon>eudicotyledons</taxon>
        <taxon>Gunneridae</taxon>
        <taxon>Pentapetalae</taxon>
        <taxon>asterids</taxon>
        <taxon>lamiids</taxon>
        <taxon>Lamiales</taxon>
        <taxon>Gesneriaceae</taxon>
        <taxon>Didymocarpoideae</taxon>
        <taxon>Trichosporeae</taxon>
        <taxon>Loxocarpinae</taxon>
        <taxon>Dorcoceras</taxon>
    </lineage>
</organism>
<evidence type="ECO:0000313" key="2">
    <source>
        <dbReference type="Proteomes" id="UP000250235"/>
    </source>
</evidence>
<keyword evidence="2" id="KW-1185">Reference proteome</keyword>
<keyword evidence="1" id="KW-0418">Kinase</keyword>
<name>A0A2Z7B6N2_9LAMI</name>
<protein>
    <submittedName>
        <fullName evidence="1">Phosphofructokinase</fullName>
    </submittedName>
</protein>
<dbReference type="Proteomes" id="UP000250235">
    <property type="component" value="Unassembled WGS sequence"/>
</dbReference>
<accession>A0A2Z7B6N2</accession>
<keyword evidence="1" id="KW-0808">Transferase</keyword>
<reference evidence="1 2" key="1">
    <citation type="journal article" date="2015" name="Proc. Natl. Acad. Sci. U.S.A.">
        <title>The resurrection genome of Boea hygrometrica: A blueprint for survival of dehydration.</title>
        <authorList>
            <person name="Xiao L."/>
            <person name="Yang G."/>
            <person name="Zhang L."/>
            <person name="Yang X."/>
            <person name="Zhao S."/>
            <person name="Ji Z."/>
            <person name="Zhou Q."/>
            <person name="Hu M."/>
            <person name="Wang Y."/>
            <person name="Chen M."/>
            <person name="Xu Y."/>
            <person name="Jin H."/>
            <person name="Xiao X."/>
            <person name="Hu G."/>
            <person name="Bao F."/>
            <person name="Hu Y."/>
            <person name="Wan P."/>
            <person name="Li L."/>
            <person name="Deng X."/>
            <person name="Kuang T."/>
            <person name="Xiang C."/>
            <person name="Zhu J.K."/>
            <person name="Oliver M.J."/>
            <person name="He Y."/>
        </authorList>
    </citation>
    <scope>NUCLEOTIDE SEQUENCE [LARGE SCALE GENOMIC DNA]</scope>
    <source>
        <strain evidence="2">cv. XS01</strain>
    </source>
</reference>
<gene>
    <name evidence="1" type="ORF">F511_21939</name>
</gene>
<sequence>MPDVPEVLDVVTARQLNYLATSIGTVCGKEEGDIRCHRRGLELSVVGKPVTRRVPLRGRRIPLLPPPR</sequence>
<proteinExistence type="predicted"/>
<dbReference type="AlphaFoldDB" id="A0A2Z7B6N2"/>